<accession>A0ABT8Y419</accession>
<keyword evidence="1" id="KW-0547">Nucleotide-binding</keyword>
<keyword evidence="1" id="KW-0067">ATP-binding</keyword>
<dbReference type="RefSeq" id="WP_303539386.1">
    <property type="nucleotide sequence ID" value="NZ_JAUOTP010000001.1"/>
</dbReference>
<comment type="caution">
    <text evidence="1">The sequence shown here is derived from an EMBL/GenBank/DDBJ whole genome shotgun (WGS) entry which is preliminary data.</text>
</comment>
<dbReference type="PANTHER" id="PTHR42935">
    <property type="entry name" value="SLR0930 PROTEIN"/>
    <property type="match status" value="1"/>
</dbReference>
<protein>
    <submittedName>
        <fullName evidence="1">ATP-binding protein</fullName>
    </submittedName>
</protein>
<dbReference type="Pfam" id="PF05673">
    <property type="entry name" value="DUF815"/>
    <property type="match status" value="1"/>
</dbReference>
<reference evidence="1" key="1">
    <citation type="submission" date="2023-07" db="EMBL/GenBank/DDBJ databases">
        <authorList>
            <person name="Kim M."/>
        </authorList>
    </citation>
    <scope>NUCLEOTIDE SEQUENCE</scope>
    <source>
        <strain evidence="1">BIUV-7</strain>
    </source>
</reference>
<evidence type="ECO:0000313" key="2">
    <source>
        <dbReference type="Proteomes" id="UP001169764"/>
    </source>
</evidence>
<name>A0ABT8Y419_9SPHN</name>
<dbReference type="InterPro" id="IPR027417">
    <property type="entry name" value="P-loop_NTPase"/>
</dbReference>
<dbReference type="Gene3D" id="3.40.50.300">
    <property type="entry name" value="P-loop containing nucleotide triphosphate hydrolases"/>
    <property type="match status" value="1"/>
</dbReference>
<dbReference type="EMBL" id="JAUOTP010000001">
    <property type="protein sequence ID" value="MDO6413063.1"/>
    <property type="molecule type" value="Genomic_DNA"/>
</dbReference>
<dbReference type="GO" id="GO:0005524">
    <property type="term" value="F:ATP binding"/>
    <property type="evidence" value="ECO:0007669"/>
    <property type="project" value="UniProtKB-KW"/>
</dbReference>
<dbReference type="SUPFAM" id="SSF52540">
    <property type="entry name" value="P-loop containing nucleoside triphosphate hydrolases"/>
    <property type="match status" value="1"/>
</dbReference>
<keyword evidence="2" id="KW-1185">Reference proteome</keyword>
<evidence type="ECO:0000313" key="1">
    <source>
        <dbReference type="EMBL" id="MDO6413063.1"/>
    </source>
</evidence>
<organism evidence="1 2">
    <name type="scientific">Sphingomonas natans</name>
    <dbReference type="NCBI Taxonomy" id="3063330"/>
    <lineage>
        <taxon>Bacteria</taxon>
        <taxon>Pseudomonadati</taxon>
        <taxon>Pseudomonadota</taxon>
        <taxon>Alphaproteobacteria</taxon>
        <taxon>Sphingomonadales</taxon>
        <taxon>Sphingomonadaceae</taxon>
        <taxon>Sphingomonas</taxon>
    </lineage>
</organism>
<dbReference type="InterPro" id="IPR008533">
    <property type="entry name" value="DUF815"/>
</dbReference>
<sequence length="271" mass="28942">MNDLLLTRIAEALERIAPPPPASADPSASPAYVWRDGALVAARDFAPLPLALLEGIDPQKAQLTDNLQRLADGLPAHDVLLWGARGTGKSALVKAAVGQVQAEGGALALIEVAGDGLDALPPLFDRIAGVNRAFAIFIDDLGFADGDAGPRRLRSLLEGGAEARPGNARLLVTANRRHIVERHISEQDGAINPRDVADDKLALADRFGLSLGFHVVDQPTYVAMVAGYAAAHWLQFEPQEAIAWATTRGHRSGRVAWQYVVELAGRQGRRL</sequence>
<gene>
    <name evidence="1" type="ORF">Q4F19_01580</name>
</gene>
<dbReference type="Proteomes" id="UP001169764">
    <property type="component" value="Unassembled WGS sequence"/>
</dbReference>
<dbReference type="PANTHER" id="PTHR42935:SF1">
    <property type="entry name" value="SLR0930 PROTEIN"/>
    <property type="match status" value="1"/>
</dbReference>
<proteinExistence type="predicted"/>